<dbReference type="Pfam" id="PF13920">
    <property type="entry name" value="zf-C3HC4_3"/>
    <property type="match status" value="1"/>
</dbReference>
<evidence type="ECO:0000313" key="8">
    <source>
        <dbReference type="Proteomes" id="UP001327560"/>
    </source>
</evidence>
<dbReference type="PROSITE" id="PS50089">
    <property type="entry name" value="ZF_RING_2"/>
    <property type="match status" value="1"/>
</dbReference>
<reference evidence="7 8" key="1">
    <citation type="submission" date="2023-10" db="EMBL/GenBank/DDBJ databases">
        <title>Chromosome-scale genome assembly provides insights into flower coloration mechanisms of Canna indica.</title>
        <authorList>
            <person name="Li C."/>
        </authorList>
    </citation>
    <scope>NUCLEOTIDE SEQUENCE [LARGE SCALE GENOMIC DNA]</scope>
    <source>
        <tissue evidence="7">Flower</tissue>
    </source>
</reference>
<evidence type="ECO:0000256" key="2">
    <source>
        <dbReference type="ARBA" id="ARBA00022771"/>
    </source>
</evidence>
<keyword evidence="5" id="KW-0175">Coiled coil</keyword>
<accession>A0AAQ3QL69</accession>
<dbReference type="PANTHER" id="PTHR42647">
    <property type="entry name" value="SBP (S-RIBONUCLEASE BINDING PROTEIN) FAMILY PROTEIN"/>
    <property type="match status" value="1"/>
</dbReference>
<feature type="domain" description="RING-type" evidence="6">
    <location>
        <begin position="162"/>
        <end position="198"/>
    </location>
</feature>
<protein>
    <recommendedName>
        <fullName evidence="6">RING-type domain-containing protein</fullName>
    </recommendedName>
</protein>
<evidence type="ECO:0000313" key="7">
    <source>
        <dbReference type="EMBL" id="WOL13156.1"/>
    </source>
</evidence>
<dbReference type="GO" id="GO:0008270">
    <property type="term" value="F:zinc ion binding"/>
    <property type="evidence" value="ECO:0007669"/>
    <property type="project" value="UniProtKB-KW"/>
</dbReference>
<dbReference type="PANTHER" id="PTHR42647:SF5">
    <property type="entry name" value="SBP (S-RIBONUCLEASE BINDING PROTEIN) FAMILY PROTEIN"/>
    <property type="match status" value="1"/>
</dbReference>
<proteinExistence type="predicted"/>
<name>A0AAQ3QL69_9LILI</name>
<keyword evidence="3" id="KW-0862">Zinc</keyword>
<evidence type="ECO:0000256" key="5">
    <source>
        <dbReference type="SAM" id="Coils"/>
    </source>
</evidence>
<dbReference type="SUPFAM" id="SSF57850">
    <property type="entry name" value="RING/U-box"/>
    <property type="match status" value="1"/>
</dbReference>
<keyword evidence="2 4" id="KW-0863">Zinc-finger</keyword>
<dbReference type="EMBL" id="CP136896">
    <property type="protein sequence ID" value="WOL13156.1"/>
    <property type="molecule type" value="Genomic_DNA"/>
</dbReference>
<organism evidence="7 8">
    <name type="scientific">Canna indica</name>
    <name type="common">Indian-shot</name>
    <dbReference type="NCBI Taxonomy" id="4628"/>
    <lineage>
        <taxon>Eukaryota</taxon>
        <taxon>Viridiplantae</taxon>
        <taxon>Streptophyta</taxon>
        <taxon>Embryophyta</taxon>
        <taxon>Tracheophyta</taxon>
        <taxon>Spermatophyta</taxon>
        <taxon>Magnoliopsida</taxon>
        <taxon>Liliopsida</taxon>
        <taxon>Zingiberales</taxon>
        <taxon>Cannaceae</taxon>
        <taxon>Canna</taxon>
    </lineage>
</organism>
<evidence type="ECO:0000256" key="4">
    <source>
        <dbReference type="PROSITE-ProRule" id="PRU00175"/>
    </source>
</evidence>
<sequence length="210" mass="23127">MAIKSEQSAKTKHEYNLDFSLREQAFADVNRRQQPPVTGADQSVVPTAPTPVAATLPVAIPSGSNMLPFQPSSFQDQRVKLLEEKAANAERLMKQCADLEHQLALARADIMAWQSKTTEAQFRAEVVEKTNAELQELLEGTGDEDADSDNIDDENPVPIDACHMCRKEIALVAMVPCGHLCICTECENKCTRLCPVCDKIGGGTMRIYFC</sequence>
<evidence type="ECO:0000259" key="6">
    <source>
        <dbReference type="PROSITE" id="PS50089"/>
    </source>
</evidence>
<gene>
    <name evidence="7" type="ORF">Cni_G21925</name>
</gene>
<dbReference type="GO" id="GO:0004842">
    <property type="term" value="F:ubiquitin-protein transferase activity"/>
    <property type="evidence" value="ECO:0007669"/>
    <property type="project" value="TreeGrafter"/>
</dbReference>
<dbReference type="Gene3D" id="3.30.40.10">
    <property type="entry name" value="Zinc/RING finger domain, C3HC4 (zinc finger)"/>
    <property type="match status" value="1"/>
</dbReference>
<dbReference type="InterPro" id="IPR001841">
    <property type="entry name" value="Znf_RING"/>
</dbReference>
<dbReference type="Proteomes" id="UP001327560">
    <property type="component" value="Chromosome 7"/>
</dbReference>
<evidence type="ECO:0000256" key="3">
    <source>
        <dbReference type="ARBA" id="ARBA00022833"/>
    </source>
</evidence>
<evidence type="ECO:0000256" key="1">
    <source>
        <dbReference type="ARBA" id="ARBA00022723"/>
    </source>
</evidence>
<dbReference type="AlphaFoldDB" id="A0AAQ3QL69"/>
<keyword evidence="8" id="KW-1185">Reference proteome</keyword>
<dbReference type="InterPro" id="IPR013083">
    <property type="entry name" value="Znf_RING/FYVE/PHD"/>
</dbReference>
<feature type="coiled-coil region" evidence="5">
    <location>
        <begin position="79"/>
        <end position="116"/>
    </location>
</feature>
<keyword evidence="1" id="KW-0479">Metal-binding</keyword>